<proteinExistence type="predicted"/>
<keyword evidence="2" id="KW-1185">Reference proteome</keyword>
<evidence type="ECO:0000313" key="1">
    <source>
        <dbReference type="EMBL" id="MCI00604.1"/>
    </source>
</evidence>
<dbReference type="AlphaFoldDB" id="A0A392NMK3"/>
<comment type="caution">
    <text evidence="1">The sequence shown here is derived from an EMBL/GenBank/DDBJ whole genome shotgun (WGS) entry which is preliminary data.</text>
</comment>
<feature type="non-terminal residue" evidence="1">
    <location>
        <position position="1"/>
    </location>
</feature>
<protein>
    <submittedName>
        <fullName evidence="1">Uncharacterized protein</fullName>
    </submittedName>
</protein>
<name>A0A392NMK3_9FABA</name>
<gene>
    <name evidence="1" type="ORF">A2U01_0021624</name>
</gene>
<sequence length="94" mass="10675">PYSTLRHYQSDESSLRRCSFGRQHIDSSVYILNLFEYVLEFYSCRFYVQFRLQPPAGGGLSIFPNDCLTPTLASDMACSSAKKGELQRVIGLRA</sequence>
<dbReference type="Proteomes" id="UP000265520">
    <property type="component" value="Unassembled WGS sequence"/>
</dbReference>
<reference evidence="1 2" key="1">
    <citation type="journal article" date="2018" name="Front. Plant Sci.">
        <title>Red Clover (Trifolium pratense) and Zigzag Clover (T. medium) - A Picture of Genomic Similarities and Differences.</title>
        <authorList>
            <person name="Dluhosova J."/>
            <person name="Istvanek J."/>
            <person name="Nedelnik J."/>
            <person name="Repkova J."/>
        </authorList>
    </citation>
    <scope>NUCLEOTIDE SEQUENCE [LARGE SCALE GENOMIC DNA]</scope>
    <source>
        <strain evidence="2">cv. 10/8</strain>
        <tissue evidence="1">Leaf</tissue>
    </source>
</reference>
<dbReference type="EMBL" id="LXQA010043710">
    <property type="protein sequence ID" value="MCI00604.1"/>
    <property type="molecule type" value="Genomic_DNA"/>
</dbReference>
<accession>A0A392NMK3</accession>
<organism evidence="1 2">
    <name type="scientific">Trifolium medium</name>
    <dbReference type="NCBI Taxonomy" id="97028"/>
    <lineage>
        <taxon>Eukaryota</taxon>
        <taxon>Viridiplantae</taxon>
        <taxon>Streptophyta</taxon>
        <taxon>Embryophyta</taxon>
        <taxon>Tracheophyta</taxon>
        <taxon>Spermatophyta</taxon>
        <taxon>Magnoliopsida</taxon>
        <taxon>eudicotyledons</taxon>
        <taxon>Gunneridae</taxon>
        <taxon>Pentapetalae</taxon>
        <taxon>rosids</taxon>
        <taxon>fabids</taxon>
        <taxon>Fabales</taxon>
        <taxon>Fabaceae</taxon>
        <taxon>Papilionoideae</taxon>
        <taxon>50 kb inversion clade</taxon>
        <taxon>NPAAA clade</taxon>
        <taxon>Hologalegina</taxon>
        <taxon>IRL clade</taxon>
        <taxon>Trifolieae</taxon>
        <taxon>Trifolium</taxon>
    </lineage>
</organism>
<evidence type="ECO:0000313" key="2">
    <source>
        <dbReference type="Proteomes" id="UP000265520"/>
    </source>
</evidence>